<dbReference type="AlphaFoldDB" id="A0A8J3A2L4"/>
<protein>
    <submittedName>
        <fullName evidence="4">Pilus assembly protein</fullName>
    </submittedName>
</protein>
<sequence>MRFIKDIRGVSAVEFAMVAPVLIFFMMAIIDLGRFAMLADSMETAVLQGARTAMVASNDSDSPATTQSISTVVKDIARVADEDALTVNVSWQNNSNTVGSVVTVSASYDFDYMTPEFFMSLAPQTVTKSQSLTIVN</sequence>
<reference evidence="3" key="3">
    <citation type="submission" date="2020-09" db="EMBL/GenBank/DDBJ databases">
        <authorList>
            <person name="Sun Q."/>
            <person name="Zhou Y."/>
        </authorList>
    </citation>
    <scope>NUCLEOTIDE SEQUENCE</scope>
    <source>
        <strain evidence="3">CGMCC 1.14984</strain>
    </source>
</reference>
<dbReference type="EMBL" id="BMGZ01000001">
    <property type="protein sequence ID" value="GGH95613.1"/>
    <property type="molecule type" value="Genomic_DNA"/>
</dbReference>
<name>A0A8J3A2L4_9PROT</name>
<evidence type="ECO:0000313" key="4">
    <source>
        <dbReference type="EMBL" id="NHK27496.1"/>
    </source>
</evidence>
<dbReference type="EMBL" id="VCJR02000001">
    <property type="protein sequence ID" value="NHK27496.1"/>
    <property type="molecule type" value="Genomic_DNA"/>
</dbReference>
<gene>
    <name evidence="4" type="ORF">FF098_006225</name>
    <name evidence="3" type="ORF">GCM10011355_12570</name>
</gene>
<dbReference type="Proteomes" id="UP000621856">
    <property type="component" value="Unassembled WGS sequence"/>
</dbReference>
<dbReference type="InterPro" id="IPR012495">
    <property type="entry name" value="TadE-like_dom"/>
</dbReference>
<feature type="domain" description="TadE-like" evidence="2">
    <location>
        <begin position="9"/>
        <end position="51"/>
    </location>
</feature>
<dbReference type="Pfam" id="PF07811">
    <property type="entry name" value="TadE"/>
    <property type="match status" value="1"/>
</dbReference>
<keyword evidence="6" id="KW-1185">Reference proteome</keyword>
<evidence type="ECO:0000313" key="3">
    <source>
        <dbReference type="EMBL" id="GGH95613.1"/>
    </source>
</evidence>
<accession>A0A8J3A2L4</accession>
<evidence type="ECO:0000313" key="6">
    <source>
        <dbReference type="Proteomes" id="UP000818603"/>
    </source>
</evidence>
<keyword evidence="1" id="KW-0472">Membrane</keyword>
<keyword evidence="1" id="KW-1133">Transmembrane helix</keyword>
<reference evidence="3" key="1">
    <citation type="journal article" date="2014" name="Int. J. Syst. Evol. Microbiol.">
        <title>Complete genome sequence of Corynebacterium casei LMG S-19264T (=DSM 44701T), isolated from a smear-ripened cheese.</title>
        <authorList>
            <consortium name="US DOE Joint Genome Institute (JGI-PGF)"/>
            <person name="Walter F."/>
            <person name="Albersmeier A."/>
            <person name="Kalinowski J."/>
            <person name="Ruckert C."/>
        </authorList>
    </citation>
    <scope>NUCLEOTIDE SEQUENCE</scope>
    <source>
        <strain evidence="3">CGMCC 1.14984</strain>
    </source>
</reference>
<reference evidence="4 6" key="2">
    <citation type="submission" date="2020-02" db="EMBL/GenBank/DDBJ databases">
        <title>Genome sequence of Parvularcula flava strain NH6-79.</title>
        <authorList>
            <person name="Abdul Karim M.H."/>
            <person name="Lam M.Q."/>
            <person name="Chen S.J."/>
            <person name="Yahya A."/>
            <person name="Shahir S."/>
            <person name="Shamsir M.S."/>
            <person name="Chong C.S."/>
        </authorList>
    </citation>
    <scope>NUCLEOTIDE SEQUENCE [LARGE SCALE GENOMIC DNA]</scope>
    <source>
        <strain evidence="4 6">NH6-79</strain>
    </source>
</reference>
<dbReference type="Proteomes" id="UP000818603">
    <property type="component" value="Unassembled WGS sequence"/>
</dbReference>
<comment type="caution">
    <text evidence="3">The sequence shown here is derived from an EMBL/GenBank/DDBJ whole genome shotgun (WGS) entry which is preliminary data.</text>
</comment>
<evidence type="ECO:0000313" key="5">
    <source>
        <dbReference type="Proteomes" id="UP000621856"/>
    </source>
</evidence>
<feature type="transmembrane region" description="Helical" evidence="1">
    <location>
        <begin position="12"/>
        <end position="30"/>
    </location>
</feature>
<proteinExistence type="predicted"/>
<keyword evidence="1" id="KW-0812">Transmembrane</keyword>
<organism evidence="3 5">
    <name type="scientific">Aquisalinus luteolus</name>
    <dbReference type="NCBI Taxonomy" id="1566827"/>
    <lineage>
        <taxon>Bacteria</taxon>
        <taxon>Pseudomonadati</taxon>
        <taxon>Pseudomonadota</taxon>
        <taxon>Alphaproteobacteria</taxon>
        <taxon>Parvularculales</taxon>
        <taxon>Parvularculaceae</taxon>
        <taxon>Aquisalinus</taxon>
    </lineage>
</organism>
<dbReference type="RefSeq" id="WP_155138502.1">
    <property type="nucleotide sequence ID" value="NZ_BMGZ01000001.1"/>
</dbReference>
<evidence type="ECO:0000256" key="1">
    <source>
        <dbReference type="SAM" id="Phobius"/>
    </source>
</evidence>
<evidence type="ECO:0000259" key="2">
    <source>
        <dbReference type="Pfam" id="PF07811"/>
    </source>
</evidence>